<feature type="binding site" evidence="9">
    <location>
        <position position="196"/>
    </location>
    <ligand>
        <name>[4Fe-4S] cluster</name>
        <dbReference type="ChEBI" id="CHEBI:49883"/>
        <label>1</label>
    </ligand>
</feature>
<dbReference type="PROSITE" id="PS00198">
    <property type="entry name" value="4FE4S_FER_1"/>
    <property type="match status" value="1"/>
</dbReference>
<dbReference type="AlphaFoldDB" id="A0A3P3VHX7"/>
<comment type="caution">
    <text evidence="11">The sequence shown here is derived from an EMBL/GenBank/DDBJ whole genome shotgun (WGS) entry which is preliminary data.</text>
</comment>
<comment type="similarity">
    <text evidence="9">Belongs to the QueG family.</text>
</comment>
<feature type="binding site" evidence="9">
    <location>
        <position position="206"/>
    </location>
    <ligand>
        <name>[4Fe-4S] cluster</name>
        <dbReference type="ChEBI" id="CHEBI:49883"/>
        <label>2</label>
    </ligand>
</feature>
<organism evidence="11 12">
    <name type="scientific">Aestuariirhabdus litorea</name>
    <dbReference type="NCBI Taxonomy" id="2528527"/>
    <lineage>
        <taxon>Bacteria</taxon>
        <taxon>Pseudomonadati</taxon>
        <taxon>Pseudomonadota</taxon>
        <taxon>Gammaproteobacteria</taxon>
        <taxon>Oceanospirillales</taxon>
        <taxon>Aestuariirhabdaceae</taxon>
        <taxon>Aestuariirhabdus</taxon>
    </lineage>
</organism>
<sequence>MPNKPDIDYQQLAADIHRWGRELGFQQIGIGPVELDEHEQHLQHWLEQGYHGEMDYLARHGNLRSRPAELLPGTLRVISARIDYLPPETDCIRILNNPEKAYLSRYALGRDYHKLVRKRLTQLGKQIEAVVGQHGYRAFVDSAPVLERALGSRSGLGWIGKNTMLINRQAGSWFFLGELFTDLPLPLDSADDADHCGRCSRCLEVCPTRAFVNAHQLDARRCISYLTIELKGAIPMELREAMGNRVFGCDDCQLVCPWNRFAKASPESDFRPRHQLDSSDLADLFGWSETEFLDRTAGSPIRRSGYSGWLRNLAVGLGNAPSSPRVIEALRARRHYPEPMVREHIQWALARHGITPD</sequence>
<dbReference type="SUPFAM" id="SSF46548">
    <property type="entry name" value="alpha-helical ferredoxin"/>
    <property type="match status" value="1"/>
</dbReference>
<keyword evidence="7 9" id="KW-0408">Iron</keyword>
<protein>
    <recommendedName>
        <fullName evidence="9">Epoxyqueuosine reductase</fullName>
        <ecNumber evidence="9">1.17.99.6</ecNumber>
    </recommendedName>
    <alternativeName>
        <fullName evidence="9">Queuosine biosynthesis protein QueG</fullName>
    </alternativeName>
</protein>
<keyword evidence="5 9" id="KW-0671">Queuosine biosynthesis</keyword>
<evidence type="ECO:0000256" key="5">
    <source>
        <dbReference type="ARBA" id="ARBA00022785"/>
    </source>
</evidence>
<keyword evidence="4 9" id="KW-0479">Metal-binding</keyword>
<accession>A0A3P3VHX7</accession>
<dbReference type="InterPro" id="IPR013542">
    <property type="entry name" value="QueG_DUF1730"/>
</dbReference>
<dbReference type="RefSeq" id="WP_125016031.1">
    <property type="nucleotide sequence ID" value="NZ_QWEZ01000002.1"/>
</dbReference>
<feature type="binding site" evidence="9">
    <location>
        <position position="224"/>
    </location>
    <ligand>
        <name>cob(II)alamin</name>
        <dbReference type="ChEBI" id="CHEBI:16304"/>
    </ligand>
</feature>
<evidence type="ECO:0000256" key="6">
    <source>
        <dbReference type="ARBA" id="ARBA00023002"/>
    </source>
</evidence>
<dbReference type="EMBL" id="QWEZ01000002">
    <property type="protein sequence ID" value="RRJ82320.1"/>
    <property type="molecule type" value="Genomic_DNA"/>
</dbReference>
<dbReference type="HAMAP" id="MF_00916">
    <property type="entry name" value="QueG"/>
    <property type="match status" value="1"/>
</dbReference>
<evidence type="ECO:0000256" key="7">
    <source>
        <dbReference type="ARBA" id="ARBA00023004"/>
    </source>
</evidence>
<comment type="subcellular location">
    <subcellularLocation>
        <location evidence="9">Cytoplasm</location>
    </subcellularLocation>
</comment>
<keyword evidence="12" id="KW-1185">Reference proteome</keyword>
<evidence type="ECO:0000313" key="12">
    <source>
        <dbReference type="Proteomes" id="UP000280792"/>
    </source>
</evidence>
<comment type="pathway">
    <text evidence="9">tRNA modification; tRNA-queuosine biosynthesis.</text>
</comment>
<comment type="cofactor">
    <cofactor evidence="9">
        <name>[4Fe-4S] cluster</name>
        <dbReference type="ChEBI" id="CHEBI:49883"/>
    </cofactor>
    <text evidence="9">Binds 2 [4Fe-4S] clusters per monomer.</text>
</comment>
<feature type="binding site" evidence="9">
    <location>
        <position position="141"/>
    </location>
    <ligand>
        <name>cob(II)alamin</name>
        <dbReference type="ChEBI" id="CHEBI:16304"/>
    </ligand>
</feature>
<dbReference type="InterPro" id="IPR004453">
    <property type="entry name" value="QueG"/>
</dbReference>
<dbReference type="PANTHER" id="PTHR30002">
    <property type="entry name" value="EPOXYQUEUOSINE REDUCTASE"/>
    <property type="match status" value="1"/>
</dbReference>
<feature type="binding site" evidence="9">
    <location>
        <position position="165"/>
    </location>
    <ligand>
        <name>cob(II)alamin</name>
        <dbReference type="ChEBI" id="CHEBI:16304"/>
    </ligand>
</feature>
<evidence type="ECO:0000256" key="8">
    <source>
        <dbReference type="ARBA" id="ARBA00023014"/>
    </source>
</evidence>
<feature type="binding site" evidence="9">
    <location>
        <position position="256"/>
    </location>
    <ligand>
        <name>[4Fe-4S] cluster</name>
        <dbReference type="ChEBI" id="CHEBI:49883"/>
        <label>1</label>
    </ligand>
</feature>
<dbReference type="EC" id="1.17.99.6" evidence="9"/>
<dbReference type="PANTHER" id="PTHR30002:SF4">
    <property type="entry name" value="EPOXYQUEUOSINE REDUCTASE"/>
    <property type="match status" value="1"/>
</dbReference>
<dbReference type="GO" id="GO:0031419">
    <property type="term" value="F:cobalamin binding"/>
    <property type="evidence" value="ECO:0007669"/>
    <property type="project" value="UniProtKB-KW"/>
</dbReference>
<evidence type="ECO:0000256" key="3">
    <source>
        <dbReference type="ARBA" id="ARBA00022694"/>
    </source>
</evidence>
<keyword evidence="6 9" id="KW-0560">Oxidoreductase</keyword>
<dbReference type="PROSITE" id="PS51379">
    <property type="entry name" value="4FE4S_FER_2"/>
    <property type="match status" value="1"/>
</dbReference>
<evidence type="ECO:0000313" key="11">
    <source>
        <dbReference type="EMBL" id="RRJ82320.1"/>
    </source>
</evidence>
<feature type="binding site" evidence="9">
    <location>
        <position position="199"/>
    </location>
    <ligand>
        <name>[4Fe-4S] cluster</name>
        <dbReference type="ChEBI" id="CHEBI:49883"/>
        <label>1</label>
    </ligand>
</feature>
<dbReference type="GO" id="GO:0051539">
    <property type="term" value="F:4 iron, 4 sulfur cluster binding"/>
    <property type="evidence" value="ECO:0007669"/>
    <property type="project" value="UniProtKB-KW"/>
</dbReference>
<keyword evidence="1 9" id="KW-0004">4Fe-4S</keyword>
<comment type="caution">
    <text evidence="9">Lacks conserved residue(s) required for the propagation of feature annotation.</text>
</comment>
<feature type="active site" description="Proton donor" evidence="9">
    <location>
        <position position="141"/>
    </location>
</feature>
<comment type="function">
    <text evidence="9">Catalyzes the conversion of epoxyqueuosine (oQ) to queuosine (Q), which is a hypermodified base found in the wobble positions of tRNA(Asp), tRNA(Asn), tRNA(His) and tRNA(Tyr).</text>
</comment>
<feature type="domain" description="4Fe-4S ferredoxin-type" evidence="10">
    <location>
        <begin position="186"/>
        <end position="216"/>
    </location>
</feature>
<feature type="binding site" evidence="9">
    <location>
        <position position="64"/>
    </location>
    <ligand>
        <name>cob(II)alamin</name>
        <dbReference type="ChEBI" id="CHEBI:16304"/>
    </ligand>
</feature>
<keyword evidence="9" id="KW-0170">Cobalt</keyword>
<dbReference type="Gene3D" id="3.30.70.20">
    <property type="match status" value="1"/>
</dbReference>
<feature type="binding site" evidence="9">
    <location>
        <position position="249"/>
    </location>
    <ligand>
        <name>[4Fe-4S] cluster</name>
        <dbReference type="ChEBI" id="CHEBI:49883"/>
        <label>2</label>
    </ligand>
</feature>
<dbReference type="UniPathway" id="UPA00392"/>
<keyword evidence="8 9" id="KW-0411">Iron-sulfur</keyword>
<evidence type="ECO:0000256" key="1">
    <source>
        <dbReference type="ARBA" id="ARBA00022485"/>
    </source>
</evidence>
<keyword evidence="9" id="KW-0846">Cobalamin</keyword>
<keyword evidence="3 9" id="KW-0819">tRNA processing</keyword>
<feature type="binding site" evidence="9">
    <location>
        <position position="231"/>
    </location>
    <ligand>
        <name>tRNA</name>
        <dbReference type="ChEBI" id="CHEBI:17843"/>
    </ligand>
</feature>
<dbReference type="FunFam" id="3.30.70.20:FF:000017">
    <property type="entry name" value="Epoxyqueuosine reductase"/>
    <property type="match status" value="1"/>
</dbReference>
<feature type="binding site" evidence="9">
    <location>
        <position position="222"/>
    </location>
    <ligand>
        <name>[4Fe-4S] cluster</name>
        <dbReference type="ChEBI" id="CHEBI:49883"/>
        <label>2</label>
    </ligand>
</feature>
<dbReference type="Pfam" id="PF13484">
    <property type="entry name" value="Fer4_16"/>
    <property type="match status" value="1"/>
</dbReference>
<dbReference type="InterPro" id="IPR017900">
    <property type="entry name" value="4Fe4S_Fe_S_CS"/>
</dbReference>
<dbReference type="Pfam" id="PF08331">
    <property type="entry name" value="QueG_DUF1730"/>
    <property type="match status" value="1"/>
</dbReference>
<feature type="binding site" evidence="9">
    <location>
        <position position="202"/>
    </location>
    <ligand>
        <name>[4Fe-4S] cluster</name>
        <dbReference type="ChEBI" id="CHEBI:49883"/>
        <label>1</label>
    </ligand>
</feature>
<dbReference type="GO" id="GO:0005737">
    <property type="term" value="C:cytoplasm"/>
    <property type="evidence" value="ECO:0007669"/>
    <property type="project" value="UniProtKB-SubCell"/>
</dbReference>
<name>A0A3P3VHX7_9GAMM</name>
<reference evidence="11 12" key="2">
    <citation type="submission" date="2018-12" db="EMBL/GenBank/DDBJ databases">
        <title>Simiduia agarivorans gen. nov., sp. nov., a marine, agarolytic bacterium isolated from shallow coastal water from Keelung, Taiwan.</title>
        <authorList>
            <person name="Shieh W.Y."/>
        </authorList>
    </citation>
    <scope>NUCLEOTIDE SEQUENCE [LARGE SCALE GENOMIC DNA]</scope>
    <source>
        <strain evidence="11 12">GTF-13</strain>
    </source>
</reference>
<feature type="binding site" evidence="9">
    <location>
        <begin position="249"/>
        <end position="250"/>
    </location>
    <ligand>
        <name>cob(II)alamin</name>
        <dbReference type="ChEBI" id="CHEBI:16304"/>
    </ligand>
</feature>
<dbReference type="GO" id="GO:0008616">
    <property type="term" value="P:tRNA queuosine(34) biosynthetic process"/>
    <property type="evidence" value="ECO:0007669"/>
    <property type="project" value="UniProtKB-UniRule"/>
</dbReference>
<reference evidence="11 12" key="1">
    <citation type="submission" date="2018-08" db="EMBL/GenBank/DDBJ databases">
        <authorList>
            <person name="Khan S.A."/>
        </authorList>
    </citation>
    <scope>NUCLEOTIDE SEQUENCE [LARGE SCALE GENOMIC DNA]</scope>
    <source>
        <strain evidence="11 12">GTF-13</strain>
    </source>
</reference>
<comment type="subunit">
    <text evidence="9">Monomer.</text>
</comment>
<dbReference type="GO" id="GO:0052693">
    <property type="term" value="F:epoxyqueuosine reductase activity"/>
    <property type="evidence" value="ECO:0007669"/>
    <property type="project" value="UniProtKB-UniRule"/>
</dbReference>
<evidence type="ECO:0000256" key="4">
    <source>
        <dbReference type="ARBA" id="ARBA00022723"/>
    </source>
</evidence>
<evidence type="ECO:0000256" key="2">
    <source>
        <dbReference type="ARBA" id="ARBA00022490"/>
    </source>
</evidence>
<feature type="binding site" evidence="9">
    <location>
        <position position="162"/>
    </location>
    <ligand>
        <name>cob(II)alamin</name>
        <dbReference type="ChEBI" id="CHEBI:16304"/>
    </ligand>
</feature>
<dbReference type="GO" id="GO:0046872">
    <property type="term" value="F:metal ion binding"/>
    <property type="evidence" value="ECO:0007669"/>
    <property type="project" value="UniProtKB-KW"/>
</dbReference>
<dbReference type="InterPro" id="IPR017896">
    <property type="entry name" value="4Fe4S_Fe-S-bd"/>
</dbReference>
<dbReference type="Proteomes" id="UP000280792">
    <property type="component" value="Unassembled WGS sequence"/>
</dbReference>
<dbReference type="NCBIfam" id="TIGR00276">
    <property type="entry name" value="tRNA epoxyqueuosine(34) reductase QueG"/>
    <property type="match status" value="1"/>
</dbReference>
<feature type="binding site" evidence="9">
    <location>
        <position position="252"/>
    </location>
    <ligand>
        <name>[4Fe-4S] cluster</name>
        <dbReference type="ChEBI" id="CHEBI:49883"/>
        <label>2</label>
    </ligand>
</feature>
<keyword evidence="2 9" id="KW-0963">Cytoplasm</keyword>
<feature type="binding site" evidence="9">
    <location>
        <position position="176"/>
    </location>
    <ligand>
        <name>cob(II)alamin</name>
        <dbReference type="ChEBI" id="CHEBI:16304"/>
    </ligand>
</feature>
<comment type="catalytic activity">
    <reaction evidence="9">
        <text>epoxyqueuosine(34) in tRNA + AH2 = queuosine(34) in tRNA + A + H2O</text>
        <dbReference type="Rhea" id="RHEA:32159"/>
        <dbReference type="Rhea" id="RHEA-COMP:18571"/>
        <dbReference type="Rhea" id="RHEA-COMP:18582"/>
        <dbReference type="ChEBI" id="CHEBI:13193"/>
        <dbReference type="ChEBI" id="CHEBI:15377"/>
        <dbReference type="ChEBI" id="CHEBI:17499"/>
        <dbReference type="ChEBI" id="CHEBI:194431"/>
        <dbReference type="ChEBI" id="CHEBI:194443"/>
        <dbReference type="EC" id="1.17.99.6"/>
    </reaction>
</comment>
<comment type="cofactor">
    <cofactor evidence="9">
        <name>cob(II)alamin</name>
        <dbReference type="ChEBI" id="CHEBI:16304"/>
    </cofactor>
</comment>
<gene>
    <name evidence="9 11" type="primary">queG</name>
    <name evidence="11" type="ORF">D0544_10560</name>
</gene>
<evidence type="ECO:0000259" key="10">
    <source>
        <dbReference type="PROSITE" id="PS51379"/>
    </source>
</evidence>
<proteinExistence type="inferred from homology"/>
<evidence type="ECO:0000256" key="9">
    <source>
        <dbReference type="HAMAP-Rule" id="MF_00916"/>
    </source>
</evidence>